<dbReference type="Pfam" id="PF00743">
    <property type="entry name" value="FMO-like"/>
    <property type="match status" value="1"/>
</dbReference>
<feature type="transmembrane region" description="Helical" evidence="5">
    <location>
        <begin position="104"/>
        <end position="127"/>
    </location>
</feature>
<name>A0A6I9XBA2_9SAUR</name>
<keyword evidence="5" id="KW-1133">Transmembrane helix</keyword>
<dbReference type="OrthoDB" id="66881at2759"/>
<comment type="cofactor">
    <cofactor evidence="4">
        <name>FAD</name>
        <dbReference type="ChEBI" id="CHEBI:57692"/>
    </cofactor>
</comment>
<evidence type="ECO:0000256" key="3">
    <source>
        <dbReference type="ARBA" id="ARBA00023002"/>
    </source>
</evidence>
<dbReference type="GO" id="GO:0050661">
    <property type="term" value="F:NADP binding"/>
    <property type="evidence" value="ECO:0007669"/>
    <property type="project" value="InterPro"/>
</dbReference>
<dbReference type="KEGG" id="tsr:106538503"/>
<keyword evidence="5" id="KW-0812">Transmembrane</keyword>
<keyword evidence="1 4" id="KW-0285">Flavoprotein</keyword>
<dbReference type="Proteomes" id="UP000504617">
    <property type="component" value="Unplaced"/>
</dbReference>
<keyword evidence="2 4" id="KW-0274">FAD</keyword>
<dbReference type="GO" id="GO:0050660">
    <property type="term" value="F:flavin adenine dinucleotide binding"/>
    <property type="evidence" value="ECO:0007669"/>
    <property type="project" value="InterPro"/>
</dbReference>
<keyword evidence="5" id="KW-0472">Membrane</keyword>
<dbReference type="EC" id="1.-.-.-" evidence="4"/>
<dbReference type="PRINTS" id="PR01123">
    <property type="entry name" value="FMOXYGENASE3"/>
</dbReference>
<evidence type="ECO:0000256" key="4">
    <source>
        <dbReference type="RuleBase" id="RU361177"/>
    </source>
</evidence>
<organism evidence="6 7">
    <name type="scientific">Thamnophis sirtalis</name>
    <dbReference type="NCBI Taxonomy" id="35019"/>
    <lineage>
        <taxon>Eukaryota</taxon>
        <taxon>Metazoa</taxon>
        <taxon>Chordata</taxon>
        <taxon>Craniata</taxon>
        <taxon>Vertebrata</taxon>
        <taxon>Euteleostomi</taxon>
        <taxon>Lepidosauria</taxon>
        <taxon>Squamata</taxon>
        <taxon>Bifurcata</taxon>
        <taxon>Unidentata</taxon>
        <taxon>Episquamata</taxon>
        <taxon>Toxicofera</taxon>
        <taxon>Serpentes</taxon>
        <taxon>Colubroidea</taxon>
        <taxon>Colubridae</taxon>
        <taxon>Natricinae</taxon>
        <taxon>Thamnophis</taxon>
    </lineage>
</organism>
<comment type="similarity">
    <text evidence="4">Belongs to the FMO family.</text>
</comment>
<sequence>MMDDIDEKMGKKLKWFGQSDTLQTDYVVYMDEISSNIGVKPNIPLLFLKDPWLALKVFFGPCSPYQFRLTGPGKWDGARDAILTQWDRTLKVTRTRTVPNSQKCFSFSVLLKILAIPFLLAALFIVLN</sequence>
<protein>
    <recommendedName>
        <fullName evidence="4">Flavin-containing monooxygenase</fullName>
        <ecNumber evidence="4">1.-.-.-</ecNumber>
    </recommendedName>
</protein>
<gene>
    <name evidence="7" type="primary">LOC106538503</name>
</gene>
<keyword evidence="3 4" id="KW-0560">Oxidoreductase</keyword>
<evidence type="ECO:0000256" key="5">
    <source>
        <dbReference type="SAM" id="Phobius"/>
    </source>
</evidence>
<keyword evidence="4" id="KW-0503">Monooxygenase</keyword>
<dbReference type="GO" id="GO:0004499">
    <property type="term" value="F:N,N-dimethylaniline monooxygenase activity"/>
    <property type="evidence" value="ECO:0007669"/>
    <property type="project" value="InterPro"/>
</dbReference>
<dbReference type="InterPro" id="IPR020946">
    <property type="entry name" value="Flavin_mOase-like"/>
</dbReference>
<evidence type="ECO:0000313" key="6">
    <source>
        <dbReference type="Proteomes" id="UP000504617"/>
    </source>
</evidence>
<dbReference type="InterPro" id="IPR002255">
    <property type="entry name" value="Flavin_mOase_3"/>
</dbReference>
<dbReference type="PANTHER" id="PTHR23023">
    <property type="entry name" value="DIMETHYLANILINE MONOOXYGENASE"/>
    <property type="match status" value="1"/>
</dbReference>
<evidence type="ECO:0000256" key="2">
    <source>
        <dbReference type="ARBA" id="ARBA00022827"/>
    </source>
</evidence>
<evidence type="ECO:0000313" key="7">
    <source>
        <dbReference type="RefSeq" id="XP_013908473.1"/>
    </source>
</evidence>
<dbReference type="AlphaFoldDB" id="A0A6I9XBA2"/>
<dbReference type="InterPro" id="IPR050346">
    <property type="entry name" value="FMO-like"/>
</dbReference>
<reference evidence="7" key="1">
    <citation type="submission" date="2025-08" db="UniProtKB">
        <authorList>
            <consortium name="RefSeq"/>
        </authorList>
    </citation>
    <scope>IDENTIFICATION</scope>
</reference>
<accession>A0A6I9XBA2</accession>
<dbReference type="GeneID" id="106538503"/>
<proteinExistence type="inferred from homology"/>
<evidence type="ECO:0000256" key="1">
    <source>
        <dbReference type="ARBA" id="ARBA00022630"/>
    </source>
</evidence>
<keyword evidence="6" id="KW-1185">Reference proteome</keyword>
<dbReference type="RefSeq" id="XP_013908473.1">
    <property type="nucleotide sequence ID" value="XM_014052998.1"/>
</dbReference>